<feature type="compositionally biased region" description="Basic and acidic residues" evidence="1">
    <location>
        <begin position="131"/>
        <end position="145"/>
    </location>
</feature>
<evidence type="ECO:0000313" key="3">
    <source>
        <dbReference type="Proteomes" id="UP000521943"/>
    </source>
</evidence>
<evidence type="ECO:0000313" key="2">
    <source>
        <dbReference type="EMBL" id="KAF6755221.1"/>
    </source>
</evidence>
<comment type="caution">
    <text evidence="2">The sequence shown here is derived from an EMBL/GenBank/DDBJ whole genome shotgun (WGS) entry which is preliminary data.</text>
</comment>
<feature type="region of interest" description="Disordered" evidence="1">
    <location>
        <begin position="238"/>
        <end position="268"/>
    </location>
</feature>
<proteinExistence type="predicted"/>
<sequence length="396" mass="43591">MQPKSSTIPSAPGDYDVPPAPSSQRSVYPTAAPRQTHRRCKRETQKGALYAGKRIKHSTVVEHRRSQGSINAAPKSKKQVLMEVPTQGNDCAGPKGPPTVHPEIKPPATRLVVPVQHAHPIHPNGHTPNRNSKERIKTSKDEGKSTARQGRLKREDYMTIQIQTHAQNQNSPTIVHLEISYGLPHLVGQHSAAHAPIVTRTNNQSTQQNNEMRGKHPNTEQRREGEAFVAWLLQVPVRTQPKSPLHSKQNQTERTNERTREYRQEGGEAEKNVGNAAGLFRSNRTKVERPTKPLPRTLPSIINLPKNNPPRSDHKLLLPKVDTIDNDGALPAQLEGHRGEMLRGRGGDDTGDAGVACVEYVGPCVRGVSFGTWYSIVGDEVEAGEEGKNGEGEGEK</sequence>
<protein>
    <submittedName>
        <fullName evidence="2">Uncharacterized protein</fullName>
    </submittedName>
</protein>
<feature type="region of interest" description="Disordered" evidence="1">
    <location>
        <begin position="118"/>
        <end position="153"/>
    </location>
</feature>
<dbReference type="Proteomes" id="UP000521943">
    <property type="component" value="Unassembled WGS sequence"/>
</dbReference>
<organism evidence="2 3">
    <name type="scientific">Ephemerocybe angulata</name>
    <dbReference type="NCBI Taxonomy" id="980116"/>
    <lineage>
        <taxon>Eukaryota</taxon>
        <taxon>Fungi</taxon>
        <taxon>Dikarya</taxon>
        <taxon>Basidiomycota</taxon>
        <taxon>Agaricomycotina</taxon>
        <taxon>Agaricomycetes</taxon>
        <taxon>Agaricomycetidae</taxon>
        <taxon>Agaricales</taxon>
        <taxon>Agaricineae</taxon>
        <taxon>Psathyrellaceae</taxon>
        <taxon>Ephemerocybe</taxon>
    </lineage>
</organism>
<accession>A0A8H6I0P0</accession>
<evidence type="ECO:0000256" key="1">
    <source>
        <dbReference type="SAM" id="MobiDB-lite"/>
    </source>
</evidence>
<feature type="region of interest" description="Disordered" evidence="1">
    <location>
        <begin position="201"/>
        <end position="221"/>
    </location>
</feature>
<dbReference type="AlphaFoldDB" id="A0A8H6I0P0"/>
<name>A0A8H6I0P0_9AGAR</name>
<feature type="compositionally biased region" description="Low complexity" evidence="1">
    <location>
        <begin position="201"/>
        <end position="210"/>
    </location>
</feature>
<reference evidence="2 3" key="1">
    <citation type="submission" date="2020-07" db="EMBL/GenBank/DDBJ databases">
        <title>Comparative genomics of pyrophilous fungi reveals a link between fire events and developmental genes.</title>
        <authorList>
            <consortium name="DOE Joint Genome Institute"/>
            <person name="Steindorff A.S."/>
            <person name="Carver A."/>
            <person name="Calhoun S."/>
            <person name="Stillman K."/>
            <person name="Liu H."/>
            <person name="Lipzen A."/>
            <person name="Pangilinan J."/>
            <person name="Labutti K."/>
            <person name="Bruns T.D."/>
            <person name="Grigoriev I.V."/>
        </authorList>
    </citation>
    <scope>NUCLEOTIDE SEQUENCE [LARGE SCALE GENOMIC DNA]</scope>
    <source>
        <strain evidence="2 3">CBS 144469</strain>
    </source>
</reference>
<feature type="region of interest" description="Disordered" evidence="1">
    <location>
        <begin position="1"/>
        <end position="79"/>
    </location>
</feature>
<feature type="compositionally biased region" description="Basic and acidic residues" evidence="1">
    <location>
        <begin position="212"/>
        <end position="221"/>
    </location>
</feature>
<dbReference type="EMBL" id="JACGCI010000031">
    <property type="protein sequence ID" value="KAF6755221.1"/>
    <property type="molecule type" value="Genomic_DNA"/>
</dbReference>
<feature type="compositionally biased region" description="Basic and acidic residues" evidence="1">
    <location>
        <begin position="254"/>
        <end position="268"/>
    </location>
</feature>
<feature type="region of interest" description="Disordered" evidence="1">
    <location>
        <begin position="288"/>
        <end position="313"/>
    </location>
</feature>
<gene>
    <name evidence="2" type="ORF">DFP72DRAFT_1122944</name>
</gene>
<keyword evidence="3" id="KW-1185">Reference proteome</keyword>